<dbReference type="PANTHER" id="PTHR43157:SF61">
    <property type="entry name" value="DEHYDROGENASE_REDUCTASE FAMILY PROTEIN, PUTATIVE (AFU_ORTHOLOGUE AFUA_3G01250)-RELATED"/>
    <property type="match status" value="1"/>
</dbReference>
<dbReference type="InterPro" id="IPR036291">
    <property type="entry name" value="NAD(P)-bd_dom_sf"/>
</dbReference>
<organism evidence="2 3">
    <name type="scientific">Coniochaeta hoffmannii</name>
    <dbReference type="NCBI Taxonomy" id="91930"/>
    <lineage>
        <taxon>Eukaryota</taxon>
        <taxon>Fungi</taxon>
        <taxon>Dikarya</taxon>
        <taxon>Ascomycota</taxon>
        <taxon>Pezizomycotina</taxon>
        <taxon>Sordariomycetes</taxon>
        <taxon>Sordariomycetidae</taxon>
        <taxon>Coniochaetales</taxon>
        <taxon>Coniochaetaceae</taxon>
        <taxon>Coniochaeta</taxon>
    </lineage>
</organism>
<keyword evidence="3" id="KW-1185">Reference proteome</keyword>
<dbReference type="InterPro" id="IPR002347">
    <property type="entry name" value="SDR_fam"/>
</dbReference>
<sequence length="338" mass="36474">MVQSFPEFWSAQRADLPIVPTPSAVHGGTYIVTGGNHGLGKEAAKHLARLTASRVIISSRSVPAGEAAVAEIERDTGIRGVAEFWQLDLGDFDSVRAFATRVTELERVDAVIENASIALDHWTESGGSGAMEATIAVNIVGTFLLGLLVFPKLVESGQKFGITPHLCIVGSAAGFYCEGVLETIDGDIIKAFNTKGALPMSTRYDSSKLLQLYVFRELATLLPYSKTGVVVNYLSPGLCNTGLARHATLKTRIVIRLFNMLLGRTPEMGSRTLLHAAVAGPESHGKYCADCESERHYVPDWVCNESGKAIQKRLWEELSGILNDIEPGCLSRALSTAR</sequence>
<reference evidence="2" key="1">
    <citation type="submission" date="2022-07" db="EMBL/GenBank/DDBJ databases">
        <title>Fungi with potential for degradation of polypropylene.</title>
        <authorList>
            <person name="Gostincar C."/>
        </authorList>
    </citation>
    <scope>NUCLEOTIDE SEQUENCE</scope>
    <source>
        <strain evidence="2">EXF-13287</strain>
    </source>
</reference>
<dbReference type="Gene3D" id="3.40.50.720">
    <property type="entry name" value="NAD(P)-binding Rossmann-like Domain"/>
    <property type="match status" value="1"/>
</dbReference>
<dbReference type="GO" id="GO:0016491">
    <property type="term" value="F:oxidoreductase activity"/>
    <property type="evidence" value="ECO:0007669"/>
    <property type="project" value="UniProtKB-KW"/>
</dbReference>
<name>A0AA38SC54_9PEZI</name>
<dbReference type="SUPFAM" id="SSF51735">
    <property type="entry name" value="NAD(P)-binding Rossmann-fold domains"/>
    <property type="match status" value="1"/>
</dbReference>
<evidence type="ECO:0000256" key="1">
    <source>
        <dbReference type="ARBA" id="ARBA00023002"/>
    </source>
</evidence>
<dbReference type="Proteomes" id="UP001174691">
    <property type="component" value="Unassembled WGS sequence"/>
</dbReference>
<gene>
    <name evidence="2" type="ORF">NKR19_g1645</name>
</gene>
<dbReference type="PRINTS" id="PR00081">
    <property type="entry name" value="GDHRDH"/>
</dbReference>
<evidence type="ECO:0000313" key="2">
    <source>
        <dbReference type="EMBL" id="KAJ9162070.1"/>
    </source>
</evidence>
<dbReference type="AlphaFoldDB" id="A0AA38SC54"/>
<dbReference type="Pfam" id="PF00106">
    <property type="entry name" value="adh_short"/>
    <property type="match status" value="1"/>
</dbReference>
<evidence type="ECO:0000313" key="3">
    <source>
        <dbReference type="Proteomes" id="UP001174691"/>
    </source>
</evidence>
<protein>
    <submittedName>
        <fullName evidence="2">NAD(P)-binding protein</fullName>
    </submittedName>
</protein>
<proteinExistence type="predicted"/>
<dbReference type="PANTHER" id="PTHR43157">
    <property type="entry name" value="PHOSPHATIDYLINOSITOL-GLYCAN BIOSYNTHESIS CLASS F PROTEIN-RELATED"/>
    <property type="match status" value="1"/>
</dbReference>
<dbReference type="EMBL" id="JANBVN010000015">
    <property type="protein sequence ID" value="KAJ9162070.1"/>
    <property type="molecule type" value="Genomic_DNA"/>
</dbReference>
<accession>A0AA38SC54</accession>
<comment type="caution">
    <text evidence="2">The sequence shown here is derived from an EMBL/GenBank/DDBJ whole genome shotgun (WGS) entry which is preliminary data.</text>
</comment>
<keyword evidence="1" id="KW-0560">Oxidoreductase</keyword>